<keyword evidence="2" id="KW-1185">Reference proteome</keyword>
<protein>
    <submittedName>
        <fullName evidence="1">Uncharacterized protein</fullName>
    </submittedName>
</protein>
<reference evidence="1 2" key="1">
    <citation type="journal article" date="2018" name="IMA Fungus">
        <title>IMA Genome-F 9: Draft genome sequence of Annulohypoxylon stygium, Aspergillus mulundensis, Berkeleyomyces basicola (syn. Thielaviopsis basicola), Ceratocystis smalleyi, two Cercospora beticola strains, Coleophoma cylindrospora, Fusarium fracticaudum, Phialophora cf. hyalina, and Morchella septimelata.</title>
        <authorList>
            <person name="Wingfield B.D."/>
            <person name="Bills G.F."/>
            <person name="Dong Y."/>
            <person name="Huang W."/>
            <person name="Nel W.J."/>
            <person name="Swalarsk-Parry B.S."/>
            <person name="Vaghefi N."/>
            <person name="Wilken P.M."/>
            <person name="An Z."/>
            <person name="de Beer Z.W."/>
            <person name="De Vos L."/>
            <person name="Chen L."/>
            <person name="Duong T.A."/>
            <person name="Gao Y."/>
            <person name="Hammerbacher A."/>
            <person name="Kikkert J.R."/>
            <person name="Li Y."/>
            <person name="Li H."/>
            <person name="Li K."/>
            <person name="Li Q."/>
            <person name="Liu X."/>
            <person name="Ma X."/>
            <person name="Naidoo K."/>
            <person name="Pethybridge S.J."/>
            <person name="Sun J."/>
            <person name="Steenkamp E.T."/>
            <person name="van der Nest M.A."/>
            <person name="van Wyk S."/>
            <person name="Wingfield M.J."/>
            <person name="Xiong C."/>
            <person name="Yue Q."/>
            <person name="Zhang X."/>
        </authorList>
    </citation>
    <scope>NUCLEOTIDE SEQUENCE [LARGE SCALE GENOMIC DNA]</scope>
    <source>
        <strain evidence="1 2">DSM 5745</strain>
    </source>
</reference>
<organism evidence="1 2">
    <name type="scientific">Aspergillus mulundensis</name>
    <dbReference type="NCBI Taxonomy" id="1810919"/>
    <lineage>
        <taxon>Eukaryota</taxon>
        <taxon>Fungi</taxon>
        <taxon>Dikarya</taxon>
        <taxon>Ascomycota</taxon>
        <taxon>Pezizomycotina</taxon>
        <taxon>Eurotiomycetes</taxon>
        <taxon>Eurotiomycetidae</taxon>
        <taxon>Eurotiales</taxon>
        <taxon>Aspergillaceae</taxon>
        <taxon>Aspergillus</taxon>
        <taxon>Aspergillus subgen. Nidulantes</taxon>
    </lineage>
</organism>
<comment type="caution">
    <text evidence="1">The sequence shown here is derived from an EMBL/GenBank/DDBJ whole genome shotgun (WGS) entry which is preliminary data.</text>
</comment>
<name>A0A3D8QZH5_9EURO</name>
<dbReference type="GeneID" id="38119324"/>
<gene>
    <name evidence="1" type="ORF">DSM5745_08954</name>
</gene>
<dbReference type="RefSeq" id="XP_026600056.1">
    <property type="nucleotide sequence ID" value="XM_026750970.1"/>
</dbReference>
<sequence>MDIRDTSQDDLRTIVLLVTRHTTSEPLLPEDMVVLGLWKGMTYIGPGRSRARGPDHLVALDHSLQGLHRYPHQEKGCERRVPVLVVAAVAAPATAATTTAVVAGVEALVEIGVATSGAYRGGSSYDLQLSSYL</sequence>
<dbReference type="AlphaFoldDB" id="A0A3D8QZH5"/>
<dbReference type="Proteomes" id="UP000256690">
    <property type="component" value="Unassembled WGS sequence"/>
</dbReference>
<dbReference type="EMBL" id="PVWQ01000012">
    <property type="protein sequence ID" value="RDW67088.1"/>
    <property type="molecule type" value="Genomic_DNA"/>
</dbReference>
<evidence type="ECO:0000313" key="2">
    <source>
        <dbReference type="Proteomes" id="UP000256690"/>
    </source>
</evidence>
<proteinExistence type="predicted"/>
<accession>A0A3D8QZH5</accession>
<evidence type="ECO:0000313" key="1">
    <source>
        <dbReference type="EMBL" id="RDW67088.1"/>
    </source>
</evidence>